<evidence type="ECO:0000313" key="2">
    <source>
        <dbReference type="EMBL" id="RFU50540.1"/>
    </source>
</evidence>
<evidence type="ECO:0000313" key="5">
    <source>
        <dbReference type="Proteomes" id="UP000262901"/>
    </source>
</evidence>
<dbReference type="Proteomes" id="UP000246115">
    <property type="component" value="Chromosome"/>
</dbReference>
<gene>
    <name evidence="1" type="ORF">DDV21_009420</name>
    <name evidence="2" type="ORF">DDV22_08025</name>
    <name evidence="3" type="ORF">DDV23_09910</name>
</gene>
<dbReference type="Proteomes" id="UP000264056">
    <property type="component" value="Unassembled WGS sequence"/>
</dbReference>
<dbReference type="EMBL" id="CP031733">
    <property type="protein sequence ID" value="AXQ79279.1"/>
    <property type="molecule type" value="Genomic_DNA"/>
</dbReference>
<reference evidence="2 6" key="1">
    <citation type="submission" date="2018-08" db="EMBL/GenBank/DDBJ databases">
        <title>Draft genome of Streptococcus sp .nov. Z2.</title>
        <authorList>
            <person name="Tian Z."/>
        </authorList>
    </citation>
    <scope>NUCLEOTIDE SEQUENCE [LARGE SCALE GENOMIC DNA]</scope>
    <source>
        <strain evidence="2 6">Z2</strain>
    </source>
</reference>
<dbReference type="AlphaFoldDB" id="A0A372KJG2"/>
<evidence type="ECO:0000313" key="3">
    <source>
        <dbReference type="EMBL" id="RFU52409.1"/>
    </source>
</evidence>
<keyword evidence="6" id="KW-1185">Reference proteome</keyword>
<reference evidence="3 5" key="2">
    <citation type="submission" date="2018-08" db="EMBL/GenBank/DDBJ databases">
        <title>Draft genome of Streptococcus sp. nov. Z1.</title>
        <authorList>
            <person name="Tian Z."/>
        </authorList>
    </citation>
    <scope>NUCLEOTIDE SEQUENCE [LARGE SCALE GENOMIC DNA]</scope>
    <source>
        <strain evidence="3">Z1</strain>
        <strain evidence="5">Z1(2018)</strain>
    </source>
</reference>
<evidence type="ECO:0000313" key="6">
    <source>
        <dbReference type="Proteomes" id="UP000264056"/>
    </source>
</evidence>
<reference evidence="4" key="3">
    <citation type="submission" date="2018-08" db="EMBL/GenBank/DDBJ databases">
        <title>Streptococcus chenjunshii sp. nov., isolated from stools sample of the Tibetan antelope in the Qinghai-Tibet plateau, China.</title>
        <authorList>
            <person name="Tian Z."/>
        </authorList>
    </citation>
    <scope>NUCLEOTIDE SEQUENCE [LARGE SCALE GENOMIC DNA]</scope>
    <source>
        <strain evidence="4">Z15</strain>
    </source>
</reference>
<dbReference type="KEGG" id="schj:DDV21_009420"/>
<organism evidence="3 5">
    <name type="scientific">Streptococcus chenjunshii</name>
    <dbReference type="NCBI Taxonomy" id="2173853"/>
    <lineage>
        <taxon>Bacteria</taxon>
        <taxon>Bacillati</taxon>
        <taxon>Bacillota</taxon>
        <taxon>Bacilli</taxon>
        <taxon>Lactobacillales</taxon>
        <taxon>Streptococcaceae</taxon>
        <taxon>Streptococcus</taxon>
    </lineage>
</organism>
<dbReference type="EMBL" id="QVQZ01000036">
    <property type="protein sequence ID" value="RFU52409.1"/>
    <property type="molecule type" value="Genomic_DNA"/>
</dbReference>
<reference evidence="1" key="4">
    <citation type="journal article" date="2019" name="Int. J. Syst. Evol. Microbiol.">
        <title>Streptococcus chenjunshii sp. nov. isolated from feces of Tibetan antelopes.</title>
        <authorList>
            <person name="Tian Z."/>
            <person name="Lu S."/>
            <person name="Jin D."/>
            <person name="Yang J."/>
            <person name="Pu J."/>
            <person name="Lai X.H."/>
            <person name="Bai X.N."/>
            <person name="Wu X.M."/>
            <person name="Li J."/>
            <person name="Wang S."/>
            <person name="Xu J."/>
        </authorList>
    </citation>
    <scope>NUCLEOTIDE SEQUENCE</scope>
    <source>
        <strain evidence="1">Z15</strain>
    </source>
</reference>
<dbReference type="EMBL" id="QVQY01000023">
    <property type="protein sequence ID" value="RFU50540.1"/>
    <property type="molecule type" value="Genomic_DNA"/>
</dbReference>
<evidence type="ECO:0000313" key="4">
    <source>
        <dbReference type="Proteomes" id="UP000246115"/>
    </source>
</evidence>
<accession>A0A346NE34</accession>
<proteinExistence type="predicted"/>
<evidence type="ECO:0000313" key="1">
    <source>
        <dbReference type="EMBL" id="AXQ79279.1"/>
    </source>
</evidence>
<dbReference type="Proteomes" id="UP000262901">
    <property type="component" value="Unassembled WGS sequence"/>
</dbReference>
<protein>
    <submittedName>
        <fullName evidence="3">Uncharacterized protein</fullName>
    </submittedName>
</protein>
<accession>A0A372KJG2</accession>
<sequence>MCSPLLIRTGFLLLFAPRQNEAANPAQTAYKKPLLSPHAAAQGRQDAVPPYFMTSLTIIKITESADCLYRNLLACTGPRIAAERHKKLLS</sequence>
<name>A0A372KJG2_9STRE</name>